<dbReference type="InterPro" id="IPR036390">
    <property type="entry name" value="WH_DNA-bd_sf"/>
</dbReference>
<evidence type="ECO:0000256" key="5">
    <source>
        <dbReference type="PIRSR" id="PIRSR005739-1"/>
    </source>
</evidence>
<evidence type="ECO:0000313" key="9">
    <source>
        <dbReference type="EMBL" id="CAI9104802.1"/>
    </source>
</evidence>
<dbReference type="InterPro" id="IPR036388">
    <property type="entry name" value="WH-like_DNA-bd_sf"/>
</dbReference>
<dbReference type="EMBL" id="OX459121">
    <property type="protein sequence ID" value="CAI9104802.1"/>
    <property type="molecule type" value="Genomic_DNA"/>
</dbReference>
<dbReference type="GO" id="GO:0032259">
    <property type="term" value="P:methylation"/>
    <property type="evidence" value="ECO:0007669"/>
    <property type="project" value="UniProtKB-KW"/>
</dbReference>
<keyword evidence="2" id="KW-0808">Transferase</keyword>
<feature type="domain" description="O-methyltransferase C-terminal" evidence="7">
    <location>
        <begin position="148"/>
        <end position="375"/>
    </location>
</feature>
<evidence type="ECO:0000256" key="2">
    <source>
        <dbReference type="ARBA" id="ARBA00022679"/>
    </source>
</evidence>
<keyword evidence="3" id="KW-0949">S-adenosyl-L-methionine</keyword>
<dbReference type="PANTHER" id="PTHR11746">
    <property type="entry name" value="O-METHYLTRANSFERASE"/>
    <property type="match status" value="1"/>
</dbReference>
<feature type="active site" description="Proton acceptor" evidence="5">
    <location>
        <position position="288"/>
    </location>
</feature>
<name>A0AAV1DDP5_OLDCO</name>
<evidence type="ECO:0000256" key="6">
    <source>
        <dbReference type="SAM" id="MobiDB-lite"/>
    </source>
</evidence>
<dbReference type="SUPFAM" id="SSF46785">
    <property type="entry name" value="Winged helix' DNA-binding domain"/>
    <property type="match status" value="1"/>
</dbReference>
<sequence>MGDIGDELSAPAPATTKHQHQQEAEAESESEAEIEIWRYVFGFTELGVVKCAVELGIADVLESQPNKTMSLLHLSSTLHCSPPHLYRILRFLTRRRIFRQLPPPDGDGDWMQCSYAQTPLSRLLRRTGEKSMAAFILFENSPPMLAPWQNLKARVVEGGEAQAPFDTAHEGLDVWEYARHHPEHSQLLNDSMSCDARMAVSALLQECPEVFDGIGTLVDVGGGDGTALKAILGGTTIKRGINFDLPHVVSAAAAATADWGAKRIQHVAGDFFKLVPSADAAFLMWVLHDWGDDECIKILKNCKAALPPLTGKVIILEAVIDDHHHNGEQARKGSVIKQLQDVGLMLDMVMMAHTTTGKERTASEWAFVLDQAGFSRHTIRRIPAVQSLIEAYP</sequence>
<dbReference type="Gene3D" id="1.10.10.10">
    <property type="entry name" value="Winged helix-like DNA-binding domain superfamily/Winged helix DNA-binding domain"/>
    <property type="match status" value="1"/>
</dbReference>
<dbReference type="InterPro" id="IPR029063">
    <property type="entry name" value="SAM-dependent_MTases_sf"/>
</dbReference>
<reference evidence="9" key="1">
    <citation type="submission" date="2023-03" db="EMBL/GenBank/DDBJ databases">
        <authorList>
            <person name="Julca I."/>
        </authorList>
    </citation>
    <scope>NUCLEOTIDE SEQUENCE</scope>
</reference>
<comment type="similarity">
    <text evidence="4">Belongs to the class I-like SAM-binding methyltransferase superfamily. Cation-independent O-methyltransferase family. COMT subfamily.</text>
</comment>
<dbReference type="PROSITE" id="PS51683">
    <property type="entry name" value="SAM_OMT_II"/>
    <property type="match status" value="1"/>
</dbReference>
<dbReference type="InterPro" id="IPR012967">
    <property type="entry name" value="COMT_dimerisation"/>
</dbReference>
<evidence type="ECO:0000256" key="1">
    <source>
        <dbReference type="ARBA" id="ARBA00022603"/>
    </source>
</evidence>
<dbReference type="SUPFAM" id="SSF53335">
    <property type="entry name" value="S-adenosyl-L-methionine-dependent methyltransferases"/>
    <property type="match status" value="1"/>
</dbReference>
<evidence type="ECO:0000256" key="3">
    <source>
        <dbReference type="ARBA" id="ARBA00022691"/>
    </source>
</evidence>
<dbReference type="InterPro" id="IPR016461">
    <property type="entry name" value="COMT-like"/>
</dbReference>
<accession>A0AAV1DDP5</accession>
<dbReference type="GO" id="GO:0008171">
    <property type="term" value="F:O-methyltransferase activity"/>
    <property type="evidence" value="ECO:0007669"/>
    <property type="project" value="InterPro"/>
</dbReference>
<organism evidence="9 10">
    <name type="scientific">Oldenlandia corymbosa var. corymbosa</name>
    <dbReference type="NCBI Taxonomy" id="529605"/>
    <lineage>
        <taxon>Eukaryota</taxon>
        <taxon>Viridiplantae</taxon>
        <taxon>Streptophyta</taxon>
        <taxon>Embryophyta</taxon>
        <taxon>Tracheophyta</taxon>
        <taxon>Spermatophyta</taxon>
        <taxon>Magnoliopsida</taxon>
        <taxon>eudicotyledons</taxon>
        <taxon>Gunneridae</taxon>
        <taxon>Pentapetalae</taxon>
        <taxon>asterids</taxon>
        <taxon>lamiids</taxon>
        <taxon>Gentianales</taxon>
        <taxon>Rubiaceae</taxon>
        <taxon>Rubioideae</taxon>
        <taxon>Spermacoceae</taxon>
        <taxon>Hedyotis-Oldenlandia complex</taxon>
        <taxon>Oldenlandia</taxon>
    </lineage>
</organism>
<evidence type="ECO:0000256" key="4">
    <source>
        <dbReference type="ARBA" id="ARBA00034481"/>
    </source>
</evidence>
<dbReference type="AlphaFoldDB" id="A0AAV1DDP5"/>
<feature type="region of interest" description="Disordered" evidence="6">
    <location>
        <begin position="1"/>
        <end position="29"/>
    </location>
</feature>
<evidence type="ECO:0000313" key="10">
    <source>
        <dbReference type="Proteomes" id="UP001161247"/>
    </source>
</evidence>
<keyword evidence="1" id="KW-0489">Methyltransferase</keyword>
<dbReference type="PIRSF" id="PIRSF005739">
    <property type="entry name" value="O-mtase"/>
    <property type="match status" value="1"/>
</dbReference>
<proteinExistence type="inferred from homology"/>
<dbReference type="Proteomes" id="UP001161247">
    <property type="component" value="Chromosome 4"/>
</dbReference>
<dbReference type="InterPro" id="IPR001077">
    <property type="entry name" value="COMT_C"/>
</dbReference>
<gene>
    <name evidence="9" type="ORF">OLC1_LOCUS13646</name>
</gene>
<dbReference type="Pfam" id="PF00891">
    <property type="entry name" value="Methyltransf_2"/>
    <property type="match status" value="1"/>
</dbReference>
<feature type="domain" description="O-methyltransferase dimerisation" evidence="8">
    <location>
        <begin position="37"/>
        <end position="124"/>
    </location>
</feature>
<dbReference type="Pfam" id="PF08100">
    <property type="entry name" value="Dimerisation"/>
    <property type="match status" value="1"/>
</dbReference>
<keyword evidence="10" id="KW-1185">Reference proteome</keyword>
<dbReference type="GO" id="GO:0046983">
    <property type="term" value="F:protein dimerization activity"/>
    <property type="evidence" value="ECO:0007669"/>
    <property type="project" value="InterPro"/>
</dbReference>
<dbReference type="Gene3D" id="3.40.50.150">
    <property type="entry name" value="Vaccinia Virus protein VP39"/>
    <property type="match status" value="1"/>
</dbReference>
<evidence type="ECO:0000259" key="8">
    <source>
        <dbReference type="Pfam" id="PF08100"/>
    </source>
</evidence>
<protein>
    <submittedName>
        <fullName evidence="9">OLC1v1003565C1</fullName>
    </submittedName>
</protein>
<evidence type="ECO:0000259" key="7">
    <source>
        <dbReference type="Pfam" id="PF00891"/>
    </source>
</evidence>